<protein>
    <submittedName>
        <fullName evidence="1">Uncharacterized protein</fullName>
    </submittedName>
</protein>
<gene>
    <name evidence="1" type="ORF">HID58_072449</name>
</gene>
<name>A0ABQ7Z4G7_BRANA</name>
<evidence type="ECO:0000313" key="1">
    <source>
        <dbReference type="EMBL" id="KAH0875087.1"/>
    </source>
</evidence>
<evidence type="ECO:0000313" key="2">
    <source>
        <dbReference type="Proteomes" id="UP000824890"/>
    </source>
</evidence>
<sequence>MLATLRQKRVPPRFTAPWRYFRLSVQPPTHLSRYCNNSFDNMGHDYFGDVRVLWKRSFRCTLISPITHSTALDVGWSDHEPISLQC</sequence>
<keyword evidence="2" id="KW-1185">Reference proteome</keyword>
<dbReference type="EMBL" id="JAGKQM010000016">
    <property type="protein sequence ID" value="KAH0875087.1"/>
    <property type="molecule type" value="Genomic_DNA"/>
</dbReference>
<reference evidence="1 2" key="1">
    <citation type="submission" date="2021-05" db="EMBL/GenBank/DDBJ databases">
        <title>Genome Assembly of Synthetic Allotetraploid Brassica napus Reveals Homoeologous Exchanges between Subgenomes.</title>
        <authorList>
            <person name="Davis J.T."/>
        </authorList>
    </citation>
    <scope>NUCLEOTIDE SEQUENCE [LARGE SCALE GENOMIC DNA]</scope>
    <source>
        <strain evidence="2">cv. Da-Ae</strain>
        <tissue evidence="1">Seedling</tissue>
    </source>
</reference>
<organism evidence="1 2">
    <name type="scientific">Brassica napus</name>
    <name type="common">Rape</name>
    <dbReference type="NCBI Taxonomy" id="3708"/>
    <lineage>
        <taxon>Eukaryota</taxon>
        <taxon>Viridiplantae</taxon>
        <taxon>Streptophyta</taxon>
        <taxon>Embryophyta</taxon>
        <taxon>Tracheophyta</taxon>
        <taxon>Spermatophyta</taxon>
        <taxon>Magnoliopsida</taxon>
        <taxon>eudicotyledons</taxon>
        <taxon>Gunneridae</taxon>
        <taxon>Pentapetalae</taxon>
        <taxon>rosids</taxon>
        <taxon>malvids</taxon>
        <taxon>Brassicales</taxon>
        <taxon>Brassicaceae</taxon>
        <taxon>Brassiceae</taxon>
        <taxon>Brassica</taxon>
    </lineage>
</organism>
<accession>A0ABQ7Z4G7</accession>
<proteinExistence type="predicted"/>
<comment type="caution">
    <text evidence="1">The sequence shown here is derived from an EMBL/GenBank/DDBJ whole genome shotgun (WGS) entry which is preliminary data.</text>
</comment>
<dbReference type="Proteomes" id="UP000824890">
    <property type="component" value="Unassembled WGS sequence"/>
</dbReference>